<accession>A0A4Y2FL42</accession>
<proteinExistence type="predicted"/>
<dbReference type="Proteomes" id="UP000499080">
    <property type="component" value="Unassembled WGS sequence"/>
</dbReference>
<sequence length="97" mass="11374">MGNLSLTTKVDARRRACSKDQLFPVLFSQHGYLLMHYSTGRRFKIVLMEKVTLPKKDYQRIEGEEERTYQKLLKDYTPERSSLQCDLLIIGKNIAYS</sequence>
<gene>
    <name evidence="1" type="ORF">AVEN_180536_1</name>
</gene>
<organism evidence="1 2">
    <name type="scientific">Araneus ventricosus</name>
    <name type="common">Orbweaver spider</name>
    <name type="synonym">Epeira ventricosa</name>
    <dbReference type="NCBI Taxonomy" id="182803"/>
    <lineage>
        <taxon>Eukaryota</taxon>
        <taxon>Metazoa</taxon>
        <taxon>Ecdysozoa</taxon>
        <taxon>Arthropoda</taxon>
        <taxon>Chelicerata</taxon>
        <taxon>Arachnida</taxon>
        <taxon>Araneae</taxon>
        <taxon>Araneomorphae</taxon>
        <taxon>Entelegynae</taxon>
        <taxon>Araneoidea</taxon>
        <taxon>Araneidae</taxon>
        <taxon>Araneus</taxon>
    </lineage>
</organism>
<evidence type="ECO:0000313" key="1">
    <source>
        <dbReference type="EMBL" id="GBM41238.1"/>
    </source>
</evidence>
<dbReference type="EMBL" id="BGPR01000957">
    <property type="protein sequence ID" value="GBM41238.1"/>
    <property type="molecule type" value="Genomic_DNA"/>
</dbReference>
<comment type="caution">
    <text evidence="1">The sequence shown here is derived from an EMBL/GenBank/DDBJ whole genome shotgun (WGS) entry which is preliminary data.</text>
</comment>
<name>A0A4Y2FL42_ARAVE</name>
<keyword evidence="2" id="KW-1185">Reference proteome</keyword>
<reference evidence="1 2" key="1">
    <citation type="journal article" date="2019" name="Sci. Rep.">
        <title>Orb-weaving spider Araneus ventricosus genome elucidates the spidroin gene catalogue.</title>
        <authorList>
            <person name="Kono N."/>
            <person name="Nakamura H."/>
            <person name="Ohtoshi R."/>
            <person name="Moran D.A.P."/>
            <person name="Shinohara A."/>
            <person name="Yoshida Y."/>
            <person name="Fujiwara M."/>
            <person name="Mori M."/>
            <person name="Tomita M."/>
            <person name="Arakawa K."/>
        </authorList>
    </citation>
    <scope>NUCLEOTIDE SEQUENCE [LARGE SCALE GENOMIC DNA]</scope>
</reference>
<protein>
    <submittedName>
        <fullName evidence="1">Uncharacterized protein</fullName>
    </submittedName>
</protein>
<evidence type="ECO:0000313" key="2">
    <source>
        <dbReference type="Proteomes" id="UP000499080"/>
    </source>
</evidence>
<dbReference type="AlphaFoldDB" id="A0A4Y2FL42"/>